<proteinExistence type="predicted"/>
<comment type="caution">
    <text evidence="1">The sequence shown here is derived from an EMBL/GenBank/DDBJ whole genome shotgun (WGS) entry which is preliminary data.</text>
</comment>
<evidence type="ECO:0000313" key="2">
    <source>
        <dbReference type="Proteomes" id="UP000827721"/>
    </source>
</evidence>
<reference evidence="1 2" key="1">
    <citation type="submission" date="2021-02" db="EMBL/GenBank/DDBJ databases">
        <title>Plant Genome Project.</title>
        <authorList>
            <person name="Zhang R.-G."/>
        </authorList>
    </citation>
    <scope>NUCLEOTIDE SEQUENCE [LARGE SCALE GENOMIC DNA]</scope>
    <source>
        <tissue evidence="1">Leaves</tissue>
    </source>
</reference>
<accession>A0ABQ8HRN8</accession>
<keyword evidence="2" id="KW-1185">Reference proteome</keyword>
<evidence type="ECO:0000313" key="1">
    <source>
        <dbReference type="EMBL" id="KAH7566995.1"/>
    </source>
</evidence>
<protein>
    <submittedName>
        <fullName evidence="1">Uncharacterized protein</fullName>
    </submittedName>
</protein>
<dbReference type="Proteomes" id="UP000827721">
    <property type="component" value="Unassembled WGS sequence"/>
</dbReference>
<sequence length="77" mass="8569">MSTSSGKISTDWLVLISGKNIIDFTDWNASIAYIHIRACSFSRSIQCRYNCACQGQNAEIGSLGIRNVFLGISIHKW</sequence>
<organism evidence="1 2">
    <name type="scientific">Xanthoceras sorbifolium</name>
    <dbReference type="NCBI Taxonomy" id="99658"/>
    <lineage>
        <taxon>Eukaryota</taxon>
        <taxon>Viridiplantae</taxon>
        <taxon>Streptophyta</taxon>
        <taxon>Embryophyta</taxon>
        <taxon>Tracheophyta</taxon>
        <taxon>Spermatophyta</taxon>
        <taxon>Magnoliopsida</taxon>
        <taxon>eudicotyledons</taxon>
        <taxon>Gunneridae</taxon>
        <taxon>Pentapetalae</taxon>
        <taxon>rosids</taxon>
        <taxon>malvids</taxon>
        <taxon>Sapindales</taxon>
        <taxon>Sapindaceae</taxon>
        <taxon>Xanthoceroideae</taxon>
        <taxon>Xanthoceras</taxon>
    </lineage>
</organism>
<name>A0ABQ8HRN8_9ROSI</name>
<dbReference type="EMBL" id="JAFEMO010000007">
    <property type="protein sequence ID" value="KAH7566995.1"/>
    <property type="molecule type" value="Genomic_DNA"/>
</dbReference>
<gene>
    <name evidence="1" type="ORF">JRO89_XS07G0004800</name>
</gene>